<dbReference type="CDD" id="cd05260">
    <property type="entry name" value="GDP_MD_SDR_e"/>
    <property type="match status" value="1"/>
</dbReference>
<keyword evidence="4 5" id="KW-0456">Lyase</keyword>
<keyword evidence="5" id="KW-0521">NADP</keyword>
<protein>
    <recommendedName>
        <fullName evidence="3 5">GDP-mannose 4,6-dehydratase</fullName>
        <ecNumber evidence="3 5">4.2.1.47</ecNumber>
    </recommendedName>
    <alternativeName>
        <fullName evidence="5">GDP-D-mannose dehydratase</fullName>
    </alternativeName>
</protein>
<evidence type="ECO:0000256" key="4">
    <source>
        <dbReference type="ARBA" id="ARBA00023239"/>
    </source>
</evidence>
<comment type="similarity">
    <text evidence="2 5">Belongs to the NAD(P)-dependent epimerase/dehydratase family. GDP-mannose 4,6-dehydratase subfamily.</text>
</comment>
<dbReference type="GO" id="GO:0008446">
    <property type="term" value="F:GDP-mannose 4,6-dehydratase activity"/>
    <property type="evidence" value="ECO:0007669"/>
    <property type="project" value="UniProtKB-EC"/>
</dbReference>
<dbReference type="HAMAP" id="MF_00955">
    <property type="entry name" value="GDP_Man_dehydratase"/>
    <property type="match status" value="1"/>
</dbReference>
<gene>
    <name evidence="5 7" type="primary">gmd</name>
    <name evidence="7" type="ORF">HEQ75_05200</name>
</gene>
<dbReference type="Pfam" id="PF16363">
    <property type="entry name" value="GDP_Man_Dehyd"/>
    <property type="match status" value="1"/>
</dbReference>
<reference evidence="7 8" key="1">
    <citation type="submission" date="2020-03" db="EMBL/GenBank/DDBJ databases">
        <title>Roseomonas selenitidurans sp. nov. isolated from urban soil.</title>
        <authorList>
            <person name="Liu H."/>
        </authorList>
    </citation>
    <scope>NUCLEOTIDE SEQUENCE [LARGE SCALE GENOMIC DNA]</scope>
    <source>
        <strain evidence="7 8">BU-1</strain>
    </source>
</reference>
<keyword evidence="8" id="KW-1185">Reference proteome</keyword>
<proteinExistence type="inferred from homology"/>
<dbReference type="Gene3D" id="3.90.25.10">
    <property type="entry name" value="UDP-galactose 4-epimerase, domain 1"/>
    <property type="match status" value="1"/>
</dbReference>
<dbReference type="PANTHER" id="PTHR43715:SF1">
    <property type="entry name" value="GDP-MANNOSE 4,6 DEHYDRATASE"/>
    <property type="match status" value="1"/>
</dbReference>
<comment type="caution">
    <text evidence="7">The sequence shown here is derived from an EMBL/GenBank/DDBJ whole genome shotgun (WGS) entry which is preliminary data.</text>
</comment>
<accession>A0ABX1E355</accession>
<dbReference type="InterPro" id="IPR006368">
    <property type="entry name" value="GDP_Man_deHydtase"/>
</dbReference>
<dbReference type="InterPro" id="IPR036291">
    <property type="entry name" value="NAD(P)-bd_dom_sf"/>
</dbReference>
<comment type="caution">
    <text evidence="5">Lacks conserved residue(s) required for the propagation of feature annotation.</text>
</comment>
<comment type="catalytic activity">
    <reaction evidence="5">
        <text>GDP-alpha-D-mannose = GDP-4-dehydro-alpha-D-rhamnose + H2O</text>
        <dbReference type="Rhea" id="RHEA:23820"/>
        <dbReference type="ChEBI" id="CHEBI:15377"/>
        <dbReference type="ChEBI" id="CHEBI:57527"/>
        <dbReference type="ChEBI" id="CHEBI:57964"/>
        <dbReference type="EC" id="4.2.1.47"/>
    </reaction>
</comment>
<dbReference type="EC" id="4.2.1.47" evidence="3 5"/>
<sequence>MTKTALVTGITGQDGAYLARLLLAKGYRVVGTFRRSSSSNDGRLRELGIAEAVERVDLDLHEQTNIQRALEKVKPDEIFNLAAQSFVGLSFEQPIYTADIDALGPARLLEAVRQAGGRARFYQASTSEMFGKVQAVPQDEATSFYPRSPYGVAKLYAHWLTVNYRESYGMHCSSGILFNHESPLRGIDFVTRKITYSMALLKHGKLDVLRLGNLEARRDWGFAEDYVQGMWLMLQQDTPDDYVLATGEARTVRDFVERAAEPLGFDLVWEGAGDTERGLDRRSGRLLVQVDPAFYRPAEVELLVGCAGKAACKLGWKPQTSFARMVAMMVEADDRRVAEGRAPI</sequence>
<evidence type="ECO:0000313" key="7">
    <source>
        <dbReference type="EMBL" id="NKC30248.1"/>
    </source>
</evidence>
<evidence type="ECO:0000256" key="5">
    <source>
        <dbReference type="HAMAP-Rule" id="MF_00955"/>
    </source>
</evidence>
<evidence type="ECO:0000256" key="2">
    <source>
        <dbReference type="ARBA" id="ARBA00009263"/>
    </source>
</evidence>
<dbReference type="InterPro" id="IPR016040">
    <property type="entry name" value="NAD(P)-bd_dom"/>
</dbReference>
<dbReference type="Proteomes" id="UP000787635">
    <property type="component" value="Unassembled WGS sequence"/>
</dbReference>
<comment type="function">
    <text evidence="5">Catalyzes the conversion of GDP-D-mannose to GDP-4-dehydro-6-deoxy-D-mannose.</text>
</comment>
<evidence type="ECO:0000259" key="6">
    <source>
        <dbReference type="Pfam" id="PF16363"/>
    </source>
</evidence>
<dbReference type="NCBIfam" id="TIGR01472">
    <property type="entry name" value="gmd"/>
    <property type="match status" value="1"/>
</dbReference>
<dbReference type="EMBL" id="JAAVNE010000005">
    <property type="protein sequence ID" value="NKC30248.1"/>
    <property type="molecule type" value="Genomic_DNA"/>
</dbReference>
<comment type="cofactor">
    <cofactor evidence="1 5">
        <name>NADP(+)</name>
        <dbReference type="ChEBI" id="CHEBI:58349"/>
    </cofactor>
</comment>
<dbReference type="SUPFAM" id="SSF51735">
    <property type="entry name" value="NAD(P)-binding Rossmann-fold domains"/>
    <property type="match status" value="1"/>
</dbReference>
<dbReference type="Gene3D" id="3.40.50.720">
    <property type="entry name" value="NAD(P)-binding Rossmann-like Domain"/>
    <property type="match status" value="1"/>
</dbReference>
<name>A0ABX1E355_9PROT</name>
<evidence type="ECO:0000256" key="3">
    <source>
        <dbReference type="ARBA" id="ARBA00011989"/>
    </source>
</evidence>
<feature type="domain" description="NAD(P)-binding" evidence="6">
    <location>
        <begin position="6"/>
        <end position="329"/>
    </location>
</feature>
<dbReference type="RefSeq" id="WP_168027863.1">
    <property type="nucleotide sequence ID" value="NZ_JAAVNE010000005.1"/>
</dbReference>
<evidence type="ECO:0000313" key="8">
    <source>
        <dbReference type="Proteomes" id="UP000787635"/>
    </source>
</evidence>
<evidence type="ECO:0000256" key="1">
    <source>
        <dbReference type="ARBA" id="ARBA00001937"/>
    </source>
</evidence>
<organism evidence="7 8">
    <name type="scientific">Falsiroseomonas selenitidurans</name>
    <dbReference type="NCBI Taxonomy" id="2716335"/>
    <lineage>
        <taxon>Bacteria</taxon>
        <taxon>Pseudomonadati</taxon>
        <taxon>Pseudomonadota</taxon>
        <taxon>Alphaproteobacteria</taxon>
        <taxon>Acetobacterales</taxon>
        <taxon>Roseomonadaceae</taxon>
        <taxon>Falsiroseomonas</taxon>
    </lineage>
</organism>
<dbReference type="PANTHER" id="PTHR43715">
    <property type="entry name" value="GDP-MANNOSE 4,6-DEHYDRATASE"/>
    <property type="match status" value="1"/>
</dbReference>